<accession>V4JZC9</accession>
<dbReference type="KEGG" id="eus:EUTSA_v10012106mg"/>
<reference evidence="1 2" key="1">
    <citation type="journal article" date="2013" name="Front. Plant Sci.">
        <title>The Reference Genome of the Halophytic Plant Eutrema salsugineum.</title>
        <authorList>
            <person name="Yang R."/>
            <person name="Jarvis D.E."/>
            <person name="Chen H."/>
            <person name="Beilstein M.A."/>
            <person name="Grimwood J."/>
            <person name="Jenkins J."/>
            <person name="Shu S."/>
            <person name="Prochnik S."/>
            <person name="Xin M."/>
            <person name="Ma C."/>
            <person name="Schmutz J."/>
            <person name="Wing R.A."/>
            <person name="Mitchell-Olds T."/>
            <person name="Schumaker K.S."/>
            <person name="Wang X."/>
        </authorList>
    </citation>
    <scope>NUCLEOTIDE SEQUENCE [LARGE SCALE GENOMIC DNA]</scope>
</reference>
<proteinExistence type="predicted"/>
<dbReference type="Gramene" id="ESQ30905">
    <property type="protein sequence ID" value="ESQ30905"/>
    <property type="gene ID" value="EUTSA_v10012106mg"/>
</dbReference>
<keyword evidence="2" id="KW-1185">Reference proteome</keyword>
<dbReference type="Proteomes" id="UP000030689">
    <property type="component" value="Unassembled WGS sequence"/>
</dbReference>
<dbReference type="EMBL" id="KI517809">
    <property type="protein sequence ID" value="ESQ30905.1"/>
    <property type="molecule type" value="Genomic_DNA"/>
</dbReference>
<gene>
    <name evidence="1" type="ORF">EUTSA_v10012106mg</name>
</gene>
<name>V4JZC9_EUTSA</name>
<dbReference type="STRING" id="72664.V4JZC9"/>
<dbReference type="InterPro" id="IPR007750">
    <property type="entry name" value="DUF674"/>
</dbReference>
<sequence length="257" mass="29141">MADSSRKPKISLRVLVDEEKNKIVLVEAGRDFVDVLFSFLKLQMGTIVRLVNKQSQKTELWAASATSTRVFSIWRLITSSLKHFVLENPGGNMIHGCISNLFHSFKDLSRERRTSSASKLTLPWYYKSQKQLLDINTEKPPDFVFGPYGSGERRLKRPYVSGKFVYGVDRVDPLNPICQHSGQPMYCSACKGFLKGNMKFRALHDLIITPLSSSSTIGYLKKFQVSLDDVDVQKISIGKAEVKKAHEHKNFSLLETH</sequence>
<dbReference type="PANTHER" id="PTHR33103">
    <property type="entry name" value="OS01G0153900 PROTEIN"/>
    <property type="match status" value="1"/>
</dbReference>
<dbReference type="Pfam" id="PF05056">
    <property type="entry name" value="DUF674"/>
    <property type="match status" value="2"/>
</dbReference>
<organism evidence="1 2">
    <name type="scientific">Eutrema salsugineum</name>
    <name type="common">Saltwater cress</name>
    <name type="synonym">Sisymbrium salsugineum</name>
    <dbReference type="NCBI Taxonomy" id="72664"/>
    <lineage>
        <taxon>Eukaryota</taxon>
        <taxon>Viridiplantae</taxon>
        <taxon>Streptophyta</taxon>
        <taxon>Embryophyta</taxon>
        <taxon>Tracheophyta</taxon>
        <taxon>Spermatophyta</taxon>
        <taxon>Magnoliopsida</taxon>
        <taxon>eudicotyledons</taxon>
        <taxon>Gunneridae</taxon>
        <taxon>Pentapetalae</taxon>
        <taxon>rosids</taxon>
        <taxon>malvids</taxon>
        <taxon>Brassicales</taxon>
        <taxon>Brassicaceae</taxon>
        <taxon>Eutremeae</taxon>
        <taxon>Eutrema</taxon>
    </lineage>
</organism>
<dbReference type="OMA" id="WEISGSG"/>
<evidence type="ECO:0000313" key="2">
    <source>
        <dbReference type="Proteomes" id="UP000030689"/>
    </source>
</evidence>
<protein>
    <submittedName>
        <fullName evidence="1">Uncharacterized protein</fullName>
    </submittedName>
</protein>
<evidence type="ECO:0000313" key="1">
    <source>
        <dbReference type="EMBL" id="ESQ30905.1"/>
    </source>
</evidence>
<dbReference type="AlphaFoldDB" id="V4JZC9"/>
<dbReference type="PANTHER" id="PTHR33103:SF19">
    <property type="entry name" value="OS09G0544700 PROTEIN"/>
    <property type="match status" value="1"/>
</dbReference>